<keyword evidence="5" id="KW-0902">Two-component regulatory system</keyword>
<gene>
    <name evidence="13" type="ORF">NK125_03190</name>
</gene>
<keyword evidence="6" id="KW-0805">Transcription regulation</keyword>
<comment type="subcellular location">
    <subcellularLocation>
        <location evidence="1">Cytoplasm</location>
    </subcellularLocation>
</comment>
<dbReference type="RefSeq" id="WP_262065202.1">
    <property type="nucleotide sequence ID" value="NZ_JAMXOD010000003.1"/>
</dbReference>
<dbReference type="PANTHER" id="PTHR42713:SF3">
    <property type="entry name" value="TRANSCRIPTIONAL REGULATORY PROTEIN HPTR"/>
    <property type="match status" value="1"/>
</dbReference>
<organism evidence="13 14">
    <name type="scientific">Aequitasia blattaphilus</name>
    <dbReference type="NCBI Taxonomy" id="2949332"/>
    <lineage>
        <taxon>Bacteria</taxon>
        <taxon>Bacillati</taxon>
        <taxon>Bacillota</taxon>
        <taxon>Clostridia</taxon>
        <taxon>Lachnospirales</taxon>
        <taxon>Lachnospiraceae</taxon>
        <taxon>Aequitasia</taxon>
    </lineage>
</organism>
<dbReference type="Gene3D" id="1.10.10.60">
    <property type="entry name" value="Homeodomain-like"/>
    <property type="match status" value="2"/>
</dbReference>
<evidence type="ECO:0000256" key="6">
    <source>
        <dbReference type="ARBA" id="ARBA00023015"/>
    </source>
</evidence>
<dbReference type="SUPFAM" id="SSF52172">
    <property type="entry name" value="CheY-like"/>
    <property type="match status" value="1"/>
</dbReference>
<accession>A0ABT1E8U9</accession>
<dbReference type="InterPro" id="IPR011006">
    <property type="entry name" value="CheY-like_superfamily"/>
</dbReference>
<evidence type="ECO:0000259" key="12">
    <source>
        <dbReference type="PROSITE" id="PS50110"/>
    </source>
</evidence>
<evidence type="ECO:0000256" key="7">
    <source>
        <dbReference type="ARBA" id="ARBA00023125"/>
    </source>
</evidence>
<reference evidence="13 14" key="1">
    <citation type="journal article" date="2022" name="Genome Biol. Evol.">
        <title>Host diet, physiology and behaviors set the stage for Lachnospiraceae cladogenesis.</title>
        <authorList>
            <person name="Vera-Ponce De Leon A."/>
            <person name="Schneider M."/>
            <person name="Jahnes B.C."/>
            <person name="Sadowski V."/>
            <person name="Camuy-Velez L.A."/>
            <person name="Duan J."/>
            <person name="Sabree Z.L."/>
        </authorList>
    </citation>
    <scope>NUCLEOTIDE SEQUENCE [LARGE SCALE GENOMIC DNA]</scope>
    <source>
        <strain evidence="13 14">PAL113</strain>
    </source>
</reference>
<protein>
    <recommendedName>
        <fullName evidence="2">Stage 0 sporulation protein A homolog</fullName>
    </recommendedName>
</protein>
<dbReference type="PROSITE" id="PS50110">
    <property type="entry name" value="RESPONSE_REGULATORY"/>
    <property type="match status" value="1"/>
</dbReference>
<dbReference type="SUPFAM" id="SSF46689">
    <property type="entry name" value="Homeodomain-like"/>
    <property type="match status" value="2"/>
</dbReference>
<evidence type="ECO:0000256" key="2">
    <source>
        <dbReference type="ARBA" id="ARBA00018672"/>
    </source>
</evidence>
<dbReference type="InterPro" id="IPR009057">
    <property type="entry name" value="Homeodomain-like_sf"/>
</dbReference>
<evidence type="ECO:0000256" key="10">
    <source>
        <dbReference type="PROSITE-ProRule" id="PRU00169"/>
    </source>
</evidence>
<feature type="modified residue" description="4-aspartylphosphate" evidence="10">
    <location>
        <position position="55"/>
    </location>
</feature>
<feature type="domain" description="Response regulatory" evidence="12">
    <location>
        <begin position="3"/>
        <end position="120"/>
    </location>
</feature>
<dbReference type="Gene3D" id="3.40.50.2300">
    <property type="match status" value="1"/>
</dbReference>
<evidence type="ECO:0000259" key="11">
    <source>
        <dbReference type="PROSITE" id="PS01124"/>
    </source>
</evidence>
<dbReference type="EMBL" id="JAMZFW010000003">
    <property type="protein sequence ID" value="MCP1101417.1"/>
    <property type="molecule type" value="Genomic_DNA"/>
</dbReference>
<evidence type="ECO:0000256" key="4">
    <source>
        <dbReference type="ARBA" id="ARBA00022553"/>
    </source>
</evidence>
<evidence type="ECO:0000313" key="14">
    <source>
        <dbReference type="Proteomes" id="UP001523566"/>
    </source>
</evidence>
<dbReference type="Pfam" id="PF12833">
    <property type="entry name" value="HTH_18"/>
    <property type="match status" value="1"/>
</dbReference>
<evidence type="ECO:0000313" key="13">
    <source>
        <dbReference type="EMBL" id="MCP1101417.1"/>
    </source>
</evidence>
<keyword evidence="4 10" id="KW-0597">Phosphoprotein</keyword>
<dbReference type="InterPro" id="IPR051552">
    <property type="entry name" value="HptR"/>
</dbReference>
<keyword evidence="14" id="KW-1185">Reference proteome</keyword>
<dbReference type="SMART" id="SM00448">
    <property type="entry name" value="REC"/>
    <property type="match status" value="1"/>
</dbReference>
<dbReference type="SMART" id="SM00342">
    <property type="entry name" value="HTH_ARAC"/>
    <property type="match status" value="1"/>
</dbReference>
<dbReference type="Pfam" id="PF00072">
    <property type="entry name" value="Response_reg"/>
    <property type="match status" value="1"/>
</dbReference>
<keyword evidence="7" id="KW-0238">DNA-binding</keyword>
<evidence type="ECO:0000256" key="3">
    <source>
        <dbReference type="ARBA" id="ARBA00022490"/>
    </source>
</evidence>
<comment type="caution">
    <text evidence="13">The sequence shown here is derived from an EMBL/GenBank/DDBJ whole genome shotgun (WGS) entry which is preliminary data.</text>
</comment>
<evidence type="ECO:0000256" key="5">
    <source>
        <dbReference type="ARBA" id="ARBA00023012"/>
    </source>
</evidence>
<dbReference type="InterPro" id="IPR020449">
    <property type="entry name" value="Tscrpt_reg_AraC-type_HTH"/>
</dbReference>
<dbReference type="InterPro" id="IPR018060">
    <property type="entry name" value="HTH_AraC"/>
</dbReference>
<evidence type="ECO:0000256" key="1">
    <source>
        <dbReference type="ARBA" id="ARBA00004496"/>
    </source>
</evidence>
<dbReference type="PROSITE" id="PS01124">
    <property type="entry name" value="HTH_ARAC_FAMILY_2"/>
    <property type="match status" value="1"/>
</dbReference>
<dbReference type="InterPro" id="IPR001789">
    <property type="entry name" value="Sig_transdc_resp-reg_receiver"/>
</dbReference>
<evidence type="ECO:0000256" key="8">
    <source>
        <dbReference type="ARBA" id="ARBA00023163"/>
    </source>
</evidence>
<name>A0ABT1E8U9_9FIRM</name>
<dbReference type="PANTHER" id="PTHR42713">
    <property type="entry name" value="HISTIDINE KINASE-RELATED"/>
    <property type="match status" value="1"/>
</dbReference>
<dbReference type="CDD" id="cd17536">
    <property type="entry name" value="REC_YesN-like"/>
    <property type="match status" value="1"/>
</dbReference>
<dbReference type="Proteomes" id="UP001523566">
    <property type="component" value="Unassembled WGS sequence"/>
</dbReference>
<proteinExistence type="predicted"/>
<dbReference type="PRINTS" id="PR00032">
    <property type="entry name" value="HTHARAC"/>
</dbReference>
<feature type="domain" description="HTH araC/xylS-type" evidence="11">
    <location>
        <begin position="424"/>
        <end position="522"/>
    </location>
</feature>
<sequence>MFKTLLVDDDFLVRSYLRTLPAWESEGFQVEADVRDGEEALNFLAEHKIDMIVTDVSMPLMNGIELIRRVKEKYPDVYIIVLSCHDDFEYVKEAIQLGADEYVLKNTLEENTLNPLLAQAKRKIEERGNVNTFRHKKETMISPGNENSEFLFFNRVLSGLSSEEETEEMRKSAGIKYAFHNCAVVSMGIELDQEDDEQWFELDMERYFHEFYKRLYDSLKKVEGEESINCEVVYLGAGVFCCFLDLSDERKSSVMRQQLILVATACYRICKEEPHAFHIGASDVCMGKQSIRQAYQQSRVALKMRFYEERQILYYDSERKMSEHMPGKAQQLLKDADMILYQFGKEEFLTRCLQVCRIFEEERTKVKVVIRWLGALQGIIGVEDEKLSTIKNINQVYTTIKKMSGVGRGDDDFVIPEEVNETVRVAAEYVIKHYQESIGLREVAAVAGVNSSYLSYIFSQEMGIGFSAFLLGRRNACAKKMLASTKLRITDVAAKSGFNDYHYFAKTFKKLNGVSPAEYRKTCND</sequence>
<comment type="function">
    <text evidence="9">May play the central regulatory role in sporulation. It may be an element of the effector pathway responsible for the activation of sporulation genes in response to nutritional stress. Spo0A may act in concert with spo0H (a sigma factor) to control the expression of some genes that are critical to the sporulation process.</text>
</comment>
<keyword evidence="3" id="KW-0963">Cytoplasm</keyword>
<keyword evidence="8" id="KW-0804">Transcription</keyword>
<evidence type="ECO:0000256" key="9">
    <source>
        <dbReference type="ARBA" id="ARBA00024867"/>
    </source>
</evidence>